<gene>
    <name evidence="1" type="primary">casB</name>
    <name evidence="1" type="ordered locus">CRES_2073</name>
</gene>
<dbReference type="eggNOG" id="ENOG5030BEK">
    <property type="taxonomic scope" value="Bacteria"/>
</dbReference>
<name>F8E3A0_CORRG</name>
<dbReference type="Gene3D" id="3.30.70.1200">
    <property type="entry name" value="Crispr-associated protein, domain 1"/>
    <property type="match status" value="1"/>
</dbReference>
<dbReference type="Proteomes" id="UP000000492">
    <property type="component" value="Chromosome"/>
</dbReference>
<sequence length="229" mass="25833">MILNPNRRQGRKLLANPQAMHAAVRSAFPPDIDESQSRVLWRVDGAEHQRTLYIVGPEKPDGKHIAEQAGWDTRPAQSLDYERFLGALTKGQRWQFELVANPTYAEAQTNRERGKVKAHVTADQQLGWLYQRCQSAGFALAPRVGDGTVAERERDRWSVEEETAIVERRTLDFRKGSGRKNVRIVTARYRGTLEVTDPEALRRTLTMGIGRARAYGCGLLTLARPVVIS</sequence>
<protein>
    <submittedName>
        <fullName evidence="1">CRISPR-associated protein</fullName>
    </submittedName>
</protein>
<dbReference type="InterPro" id="IPR010179">
    <property type="entry name" value="CRISPR-assoc_prot_Cse3"/>
</dbReference>
<dbReference type="Pfam" id="PF08798">
    <property type="entry name" value="CRISPR_assoc"/>
    <property type="match status" value="1"/>
</dbReference>
<dbReference type="HOGENOM" id="CLU_080982_0_1_11"/>
<dbReference type="STRING" id="662755.CRES_2073"/>
<dbReference type="NCBIfam" id="TIGR01907">
    <property type="entry name" value="casE_Cse3"/>
    <property type="match status" value="1"/>
</dbReference>
<dbReference type="CDD" id="cd09727">
    <property type="entry name" value="Cas6_I-E"/>
    <property type="match status" value="1"/>
</dbReference>
<organism evidence="1 2">
    <name type="scientific">Corynebacterium resistens (strain DSM 45100 / JCM 12819 / GTC 2026 / SICGH 158)</name>
    <dbReference type="NCBI Taxonomy" id="662755"/>
    <lineage>
        <taxon>Bacteria</taxon>
        <taxon>Bacillati</taxon>
        <taxon>Actinomycetota</taxon>
        <taxon>Actinomycetes</taxon>
        <taxon>Mycobacteriales</taxon>
        <taxon>Corynebacteriaceae</taxon>
        <taxon>Corynebacterium</taxon>
    </lineage>
</organism>
<evidence type="ECO:0000313" key="1">
    <source>
        <dbReference type="EMBL" id="AEI10426.1"/>
    </source>
</evidence>
<keyword evidence="2" id="KW-1185">Reference proteome</keyword>
<reference evidence="1 2" key="1">
    <citation type="journal article" date="2012" name="BMC Genomics">
        <title>Complete genome sequence, lifestyle, and multi-drug resistance of the human pathogen Corynebacterium resistens DSM 45100 isolated from blood samples of a leukemia patient.</title>
        <authorList>
            <person name="Schroder J."/>
            <person name="Maus I."/>
            <person name="Meyer K."/>
            <person name="Wordemann S."/>
            <person name="Blom J."/>
            <person name="Jaenicke S."/>
            <person name="Schneider J."/>
            <person name="Trost E."/>
            <person name="Tauch A."/>
        </authorList>
    </citation>
    <scope>NUCLEOTIDE SEQUENCE [LARGE SCALE GENOMIC DNA]</scope>
    <source>
        <strain evidence="2">DSM 45100 / JCM 12819 / CCUG 50093 / GTC 2026 / SICGH 158</strain>
    </source>
</reference>
<accession>F8E3A0</accession>
<evidence type="ECO:0000313" key="2">
    <source>
        <dbReference type="Proteomes" id="UP000000492"/>
    </source>
</evidence>
<dbReference type="KEGG" id="crd:CRES_2073"/>
<dbReference type="Gene3D" id="3.30.70.1210">
    <property type="entry name" value="Crispr-associated protein, domain 2"/>
    <property type="match status" value="1"/>
</dbReference>
<dbReference type="SMART" id="SM01101">
    <property type="entry name" value="CRISPR_assoc"/>
    <property type="match status" value="1"/>
</dbReference>
<proteinExistence type="predicted"/>
<dbReference type="SUPFAM" id="SSF117987">
    <property type="entry name" value="CRISPR-associated protein"/>
    <property type="match status" value="2"/>
</dbReference>
<dbReference type="AlphaFoldDB" id="F8E3A0"/>
<dbReference type="EMBL" id="CP002857">
    <property type="protein sequence ID" value="AEI10426.1"/>
    <property type="molecule type" value="Genomic_DNA"/>
</dbReference>